<dbReference type="AlphaFoldDB" id="C5LQ39"/>
<dbReference type="RefSeq" id="XP_002768429.1">
    <property type="nucleotide sequence ID" value="XM_002768383.1"/>
</dbReference>
<dbReference type="GO" id="GO:0006166">
    <property type="term" value="P:purine ribonucleoside salvage"/>
    <property type="evidence" value="ECO:0007669"/>
    <property type="project" value="UniProtKB-KW"/>
</dbReference>
<dbReference type="GO" id="GO:0006154">
    <property type="term" value="P:adenosine catabolic process"/>
    <property type="evidence" value="ECO:0007669"/>
    <property type="project" value="TreeGrafter"/>
</dbReference>
<dbReference type="GeneID" id="9057988"/>
<dbReference type="Proteomes" id="UP000007800">
    <property type="component" value="Unassembled WGS sequence"/>
</dbReference>
<comment type="similarity">
    <text evidence="3">Belongs to the metallo-dependent hydrolases superfamily. Adenosine and AMP deaminases family.</text>
</comment>
<evidence type="ECO:0000256" key="5">
    <source>
        <dbReference type="ARBA" id="ARBA00022726"/>
    </source>
</evidence>
<sequence>MTKGADTSIAVTAPSKSITLKGAFKLFNIIYEVITDSLALRRVIREALVDAYDDNVVYLELRTAPRPLTDQPTRRDYVDILVEEVDRWRDQESQHHRRMDIRLILGIDRAGTIKAAEEIVKLAIAWRARRPDLFVGMDVAGNPIKGDTRDFIPLLERARCHGLKITAHVAEVPNRDDETDAVLSFQPDRLGHALWVSEKQKDTIVDKNIGIEICPTSNKCTLQLKSLSQHPYMQTWLSIAHKWCILIILE</sequence>
<gene>
    <name evidence="11" type="ORF">Pmar_PMAR009067</name>
</gene>
<comment type="cofactor">
    <cofactor evidence="1">
        <name>Zn(2+)</name>
        <dbReference type="ChEBI" id="CHEBI:29105"/>
    </cofactor>
</comment>
<organism evidence="12">
    <name type="scientific">Perkinsus marinus (strain ATCC 50983 / TXsc)</name>
    <dbReference type="NCBI Taxonomy" id="423536"/>
    <lineage>
        <taxon>Eukaryota</taxon>
        <taxon>Sar</taxon>
        <taxon>Alveolata</taxon>
        <taxon>Perkinsozoa</taxon>
        <taxon>Perkinsea</taxon>
        <taxon>Perkinsida</taxon>
        <taxon>Perkinsidae</taxon>
        <taxon>Perkinsus</taxon>
    </lineage>
</organism>
<dbReference type="UniPathway" id="UPA00606"/>
<dbReference type="Pfam" id="PF00962">
    <property type="entry name" value="A_deaminase"/>
    <property type="match status" value="1"/>
</dbReference>
<feature type="domain" description="Adenosine deaminase" evidence="10">
    <location>
        <begin position="16"/>
        <end position="232"/>
    </location>
</feature>
<evidence type="ECO:0000256" key="7">
    <source>
        <dbReference type="ARBA" id="ARBA00022833"/>
    </source>
</evidence>
<dbReference type="Gene3D" id="3.20.20.140">
    <property type="entry name" value="Metal-dependent hydrolases"/>
    <property type="match status" value="1"/>
</dbReference>
<dbReference type="InterPro" id="IPR006330">
    <property type="entry name" value="Ado/ade_deaminase"/>
</dbReference>
<evidence type="ECO:0000256" key="6">
    <source>
        <dbReference type="ARBA" id="ARBA00022801"/>
    </source>
</evidence>
<evidence type="ECO:0000256" key="9">
    <source>
        <dbReference type="ARBA" id="ARBA00048787"/>
    </source>
</evidence>
<evidence type="ECO:0000259" key="10">
    <source>
        <dbReference type="Pfam" id="PF00962"/>
    </source>
</evidence>
<reference evidence="11 12" key="1">
    <citation type="submission" date="2008-07" db="EMBL/GenBank/DDBJ databases">
        <authorList>
            <person name="El-Sayed N."/>
            <person name="Caler E."/>
            <person name="Inman J."/>
            <person name="Amedeo P."/>
            <person name="Hass B."/>
            <person name="Wortman J."/>
        </authorList>
    </citation>
    <scope>NUCLEOTIDE SEQUENCE [LARGE SCALE GENOMIC DNA]</scope>
    <source>
        <strain evidence="12">ATCC 50983 / TXsc</strain>
    </source>
</reference>
<keyword evidence="12" id="KW-1185">Reference proteome</keyword>
<keyword evidence="4" id="KW-0479">Metal-binding</keyword>
<comment type="catalytic activity">
    <reaction evidence="9">
        <text>N(6)-methyl-AMP + H2O + H(+) = IMP + methylamine</text>
        <dbReference type="Rhea" id="RHEA:16001"/>
        <dbReference type="ChEBI" id="CHEBI:15377"/>
        <dbReference type="ChEBI" id="CHEBI:15378"/>
        <dbReference type="ChEBI" id="CHEBI:58053"/>
        <dbReference type="ChEBI" id="CHEBI:59338"/>
        <dbReference type="ChEBI" id="CHEBI:144842"/>
    </reaction>
    <physiologicalReaction direction="left-to-right" evidence="9">
        <dbReference type="Rhea" id="RHEA:16002"/>
    </physiologicalReaction>
</comment>
<dbReference type="InterPro" id="IPR032466">
    <property type="entry name" value="Metal_Hydrolase"/>
</dbReference>
<evidence type="ECO:0000313" key="12">
    <source>
        <dbReference type="Proteomes" id="UP000007800"/>
    </source>
</evidence>
<evidence type="ECO:0000256" key="8">
    <source>
        <dbReference type="ARBA" id="ARBA00023080"/>
    </source>
</evidence>
<dbReference type="SUPFAM" id="SSF51556">
    <property type="entry name" value="Metallo-dependent hydrolases"/>
    <property type="match status" value="1"/>
</dbReference>
<evidence type="ECO:0000256" key="2">
    <source>
        <dbReference type="ARBA" id="ARBA00005058"/>
    </source>
</evidence>
<keyword evidence="5" id="KW-0660">Purine salvage</keyword>
<dbReference type="GO" id="GO:0046103">
    <property type="term" value="P:inosine biosynthetic process"/>
    <property type="evidence" value="ECO:0007669"/>
    <property type="project" value="TreeGrafter"/>
</dbReference>
<dbReference type="InParanoid" id="C5LQ39"/>
<keyword evidence="6" id="KW-0378">Hydrolase</keyword>
<proteinExistence type="inferred from homology"/>
<dbReference type="OrthoDB" id="272271at2759"/>
<keyword evidence="8" id="KW-0546">Nucleotide metabolism</keyword>
<dbReference type="InterPro" id="IPR001365">
    <property type="entry name" value="A_deaminase_dom"/>
</dbReference>
<dbReference type="PANTHER" id="PTHR11409:SF42">
    <property type="entry name" value="ADENOSINE DEAMINASE-LIKE PROTEIN"/>
    <property type="match status" value="1"/>
</dbReference>
<evidence type="ECO:0000313" key="11">
    <source>
        <dbReference type="EMBL" id="EER01147.1"/>
    </source>
</evidence>
<dbReference type="GO" id="GO:0009117">
    <property type="term" value="P:nucleotide metabolic process"/>
    <property type="evidence" value="ECO:0007669"/>
    <property type="project" value="UniProtKB-KW"/>
</dbReference>
<dbReference type="GO" id="GO:0004000">
    <property type="term" value="F:adenosine deaminase activity"/>
    <property type="evidence" value="ECO:0007669"/>
    <property type="project" value="TreeGrafter"/>
</dbReference>
<evidence type="ECO:0000256" key="3">
    <source>
        <dbReference type="ARBA" id="ARBA00006676"/>
    </source>
</evidence>
<protein>
    <submittedName>
        <fullName evidence="11">Adenosine deaminase, putative</fullName>
    </submittedName>
</protein>
<evidence type="ECO:0000256" key="1">
    <source>
        <dbReference type="ARBA" id="ARBA00001947"/>
    </source>
</evidence>
<evidence type="ECO:0000256" key="4">
    <source>
        <dbReference type="ARBA" id="ARBA00022723"/>
    </source>
</evidence>
<dbReference type="OMA" id="AAMSECM"/>
<dbReference type="EMBL" id="GG684423">
    <property type="protein sequence ID" value="EER01147.1"/>
    <property type="molecule type" value="Genomic_DNA"/>
</dbReference>
<accession>C5LQ39</accession>
<keyword evidence="7" id="KW-0862">Zinc</keyword>
<dbReference type="GO" id="GO:0046872">
    <property type="term" value="F:metal ion binding"/>
    <property type="evidence" value="ECO:0007669"/>
    <property type="project" value="UniProtKB-KW"/>
</dbReference>
<dbReference type="PANTHER" id="PTHR11409">
    <property type="entry name" value="ADENOSINE DEAMINASE"/>
    <property type="match status" value="1"/>
</dbReference>
<name>C5LQ39_PERM5</name>
<comment type="pathway">
    <text evidence="2">Purine metabolism; purine nucleoside salvage.</text>
</comment>